<keyword evidence="3" id="KW-1185">Reference proteome</keyword>
<name>A0ABW8HRP9_9BACL</name>
<dbReference type="EMBL" id="JBIYSL010000002">
    <property type="protein sequence ID" value="MFK0522320.1"/>
    <property type="molecule type" value="Genomic_DNA"/>
</dbReference>
<reference evidence="2 3" key="1">
    <citation type="submission" date="2024-11" db="EMBL/GenBank/DDBJ databases">
        <title>Identification and Characterization of a Novel Fosfomycin Bacillithiol Transferase FosB8 in Paenibacillus illinoisensis.</title>
        <authorList>
            <person name="Lu W."/>
        </authorList>
    </citation>
    <scope>NUCLEOTIDE SEQUENCE [LARGE SCALE GENOMIC DNA]</scope>
    <source>
        <strain evidence="2 3">WP77</strain>
    </source>
</reference>
<organism evidence="2 3">
    <name type="scientific">Paenibacillus illinoisensis</name>
    <dbReference type="NCBI Taxonomy" id="59845"/>
    <lineage>
        <taxon>Bacteria</taxon>
        <taxon>Bacillati</taxon>
        <taxon>Bacillota</taxon>
        <taxon>Bacilli</taxon>
        <taxon>Bacillales</taxon>
        <taxon>Paenibacillaceae</taxon>
        <taxon>Paenibacillus</taxon>
    </lineage>
</organism>
<evidence type="ECO:0000313" key="2">
    <source>
        <dbReference type="EMBL" id="MFK0522320.1"/>
    </source>
</evidence>
<proteinExistence type="predicted"/>
<dbReference type="Pfam" id="PF07099">
    <property type="entry name" value="DUF1361"/>
    <property type="match status" value="1"/>
</dbReference>
<feature type="transmembrane region" description="Helical" evidence="1">
    <location>
        <begin position="75"/>
        <end position="96"/>
    </location>
</feature>
<protein>
    <submittedName>
        <fullName evidence="2">DUF1361 domain-containing protein</fullName>
    </submittedName>
</protein>
<keyword evidence="1" id="KW-0472">Membrane</keyword>
<keyword evidence="1" id="KW-0812">Transmembrane</keyword>
<feature type="transmembrane region" description="Helical" evidence="1">
    <location>
        <begin position="156"/>
        <end position="175"/>
    </location>
</feature>
<evidence type="ECO:0000313" key="3">
    <source>
        <dbReference type="Proteomes" id="UP001618531"/>
    </source>
</evidence>
<sequence length="236" mass="27678">MNDNKHNHPVQDFRFILTLLVVTLCCLGVAMYLRIKSDTNMYQFLAWDMFLAWIPYIISSCIRYIFNKKLTKMSLIWMVPMSAGWLFFLPNSAYLFTEILHSFRYFNAQEGTQFWSNIDFWYNLTLTFAVAILGLLLSTCSIIQIHGVLNKLFNKYINMMVIGVILMLSSLGVYIGRFNRWNSWDVLSRPWQIVMDIMHDLVARNNMVIEFVAIIFLIQIFAYVIVSLLTASSRKE</sequence>
<gene>
    <name evidence="2" type="ORF">ACINKY_08925</name>
</gene>
<comment type="caution">
    <text evidence="2">The sequence shown here is derived from an EMBL/GenBank/DDBJ whole genome shotgun (WGS) entry which is preliminary data.</text>
</comment>
<feature type="transmembrane region" description="Helical" evidence="1">
    <location>
        <begin position="45"/>
        <end position="66"/>
    </location>
</feature>
<evidence type="ECO:0000256" key="1">
    <source>
        <dbReference type="SAM" id="Phobius"/>
    </source>
</evidence>
<dbReference type="Proteomes" id="UP001618531">
    <property type="component" value="Unassembled WGS sequence"/>
</dbReference>
<feature type="transmembrane region" description="Helical" evidence="1">
    <location>
        <begin position="12"/>
        <end position="33"/>
    </location>
</feature>
<feature type="transmembrane region" description="Helical" evidence="1">
    <location>
        <begin position="208"/>
        <end position="231"/>
    </location>
</feature>
<feature type="transmembrane region" description="Helical" evidence="1">
    <location>
        <begin position="120"/>
        <end position="144"/>
    </location>
</feature>
<accession>A0ABW8HRP9</accession>
<dbReference type="InterPro" id="IPR009793">
    <property type="entry name" value="DUF1361"/>
</dbReference>
<dbReference type="RefSeq" id="WP_402873784.1">
    <property type="nucleotide sequence ID" value="NZ_JBIYSL010000002.1"/>
</dbReference>
<keyword evidence="1" id="KW-1133">Transmembrane helix</keyword>